<reference evidence="1" key="1">
    <citation type="submission" date="2020-06" db="EMBL/GenBank/DDBJ databases">
        <authorList>
            <person name="Li T."/>
            <person name="Hu X."/>
            <person name="Zhang T."/>
            <person name="Song X."/>
            <person name="Zhang H."/>
            <person name="Dai N."/>
            <person name="Sheng W."/>
            <person name="Hou X."/>
            <person name="Wei L."/>
        </authorList>
    </citation>
    <scope>NUCLEOTIDE SEQUENCE</scope>
    <source>
        <strain evidence="1">KEN8</strain>
        <tissue evidence="1">Leaf</tissue>
    </source>
</reference>
<evidence type="ECO:0000313" key="1">
    <source>
        <dbReference type="EMBL" id="KAL0397890.1"/>
    </source>
</evidence>
<name>A0AAW2T0E5_9LAMI</name>
<dbReference type="InterPro" id="IPR047259">
    <property type="entry name" value="QUIRKY-like"/>
</dbReference>
<dbReference type="EMBL" id="JACGWM010000001">
    <property type="protein sequence ID" value="KAL0397890.1"/>
    <property type="molecule type" value="Genomic_DNA"/>
</dbReference>
<reference evidence="1" key="2">
    <citation type="journal article" date="2024" name="Plant">
        <title>Genomic evolution and insights into agronomic trait innovations of Sesamum species.</title>
        <authorList>
            <person name="Miao H."/>
            <person name="Wang L."/>
            <person name="Qu L."/>
            <person name="Liu H."/>
            <person name="Sun Y."/>
            <person name="Le M."/>
            <person name="Wang Q."/>
            <person name="Wei S."/>
            <person name="Zheng Y."/>
            <person name="Lin W."/>
            <person name="Duan Y."/>
            <person name="Cao H."/>
            <person name="Xiong S."/>
            <person name="Wang X."/>
            <person name="Wei L."/>
            <person name="Li C."/>
            <person name="Ma Q."/>
            <person name="Ju M."/>
            <person name="Zhao R."/>
            <person name="Li G."/>
            <person name="Mu C."/>
            <person name="Tian Q."/>
            <person name="Mei H."/>
            <person name="Zhang T."/>
            <person name="Gao T."/>
            <person name="Zhang H."/>
        </authorList>
    </citation>
    <scope>NUCLEOTIDE SEQUENCE</scope>
    <source>
        <strain evidence="1">KEN8</strain>
    </source>
</reference>
<proteinExistence type="predicted"/>
<dbReference type="AlphaFoldDB" id="A0AAW2T0E5"/>
<accession>A0AAW2T0E5</accession>
<dbReference type="PANTHER" id="PTHR31425:SF32">
    <property type="entry name" value="MULTIPLE C2 DOMAIN AND TRANSMEMBRANE REGION PROTEIN 9"/>
    <property type="match status" value="1"/>
</dbReference>
<sequence length="229" mass="25980">MHYKMPLSMVQLDMLRRQAVNIVAARLTRAEPPLRKEVIEYMTDADSHLWSMRSTEQATPSLPAMIFTAMTYDATGQRSGAYGSKESVRGIDSPRRDQCQSSRMLCILSIINQKAFCPDYPFRGSAFERWSAVRRTSVILRRGKDMTDRYTTSIIRGSVPFIAQLDESGHCTRSTTTPNRFPISDQRTRTVAPITIDEIRPDNQPEVERFLSRELGESLVGEPILSSLD</sequence>
<protein>
    <submittedName>
        <fullName evidence="1">FT-interacting protein 7</fullName>
    </submittedName>
</protein>
<gene>
    <name evidence="1" type="ORF">Scaly_0237400</name>
</gene>
<organism evidence="1">
    <name type="scientific">Sesamum calycinum</name>
    <dbReference type="NCBI Taxonomy" id="2727403"/>
    <lineage>
        <taxon>Eukaryota</taxon>
        <taxon>Viridiplantae</taxon>
        <taxon>Streptophyta</taxon>
        <taxon>Embryophyta</taxon>
        <taxon>Tracheophyta</taxon>
        <taxon>Spermatophyta</taxon>
        <taxon>Magnoliopsida</taxon>
        <taxon>eudicotyledons</taxon>
        <taxon>Gunneridae</taxon>
        <taxon>Pentapetalae</taxon>
        <taxon>asterids</taxon>
        <taxon>lamiids</taxon>
        <taxon>Lamiales</taxon>
        <taxon>Pedaliaceae</taxon>
        <taxon>Sesamum</taxon>
    </lineage>
</organism>
<comment type="caution">
    <text evidence="1">The sequence shown here is derived from an EMBL/GenBank/DDBJ whole genome shotgun (WGS) entry which is preliminary data.</text>
</comment>
<dbReference type="PANTHER" id="PTHR31425">
    <property type="entry name" value="PHOSPHORIBOSYLANTHRANILATE TRANSFERASE ISOFORM 1"/>
    <property type="match status" value="1"/>
</dbReference>